<accession>X1B839</accession>
<sequence length="267" mass="29749">DAINITDNVRGIPTMSSTACARLVLDVGGEPIMQLTTRDRNRISIESELYGVYALGIRNVLFITGDRTLMGPHSDAKMVFDIDSIQALHLTSHLMRGTDFAGEELEGTPHFFMGSTFDPYVDPIEMQVLRAEKKRDAGAQFFQTQAIFDTDRLESFMDLAIDLKLKVLAGIIPLRGPRMARFMNKNVPGIKISEEYIKRLESAGKGLKEDAERDAMREEGLLIASEIIKSIRKIKGIDGLHLMGIGWEESIPELVKRAGLSSRPKVE</sequence>
<gene>
    <name evidence="7" type="ORF">S01H4_23754</name>
</gene>
<keyword evidence="5" id="KW-0274">FAD</keyword>
<dbReference type="AlphaFoldDB" id="X1B839"/>
<evidence type="ECO:0000256" key="6">
    <source>
        <dbReference type="ARBA" id="ARBA00023002"/>
    </source>
</evidence>
<keyword evidence="4" id="KW-0285">Flavoprotein</keyword>
<organism evidence="7">
    <name type="scientific">marine sediment metagenome</name>
    <dbReference type="NCBI Taxonomy" id="412755"/>
    <lineage>
        <taxon>unclassified sequences</taxon>
        <taxon>metagenomes</taxon>
        <taxon>ecological metagenomes</taxon>
    </lineage>
</organism>
<protein>
    <submittedName>
        <fullName evidence="7">Uncharacterized protein</fullName>
    </submittedName>
</protein>
<keyword evidence="6" id="KW-0560">Oxidoreductase</keyword>
<dbReference type="PANTHER" id="PTHR45754:SF3">
    <property type="entry name" value="METHYLENETETRAHYDROFOLATE REDUCTASE (NADPH)"/>
    <property type="match status" value="1"/>
</dbReference>
<dbReference type="CDD" id="cd00537">
    <property type="entry name" value="MTHFR"/>
    <property type="match status" value="1"/>
</dbReference>
<proteinExistence type="inferred from homology"/>
<dbReference type="UniPathway" id="UPA00193"/>
<dbReference type="GO" id="GO:0071949">
    <property type="term" value="F:FAD binding"/>
    <property type="evidence" value="ECO:0007669"/>
    <property type="project" value="TreeGrafter"/>
</dbReference>
<evidence type="ECO:0000256" key="2">
    <source>
        <dbReference type="ARBA" id="ARBA00004777"/>
    </source>
</evidence>
<comment type="caution">
    <text evidence="7">The sequence shown here is derived from an EMBL/GenBank/DDBJ whole genome shotgun (WGS) entry which is preliminary data.</text>
</comment>
<dbReference type="Pfam" id="PF02219">
    <property type="entry name" value="MTHFR"/>
    <property type="match status" value="1"/>
</dbReference>
<dbReference type="InterPro" id="IPR029041">
    <property type="entry name" value="FAD-linked_oxidoreductase-like"/>
</dbReference>
<evidence type="ECO:0000256" key="4">
    <source>
        <dbReference type="ARBA" id="ARBA00022630"/>
    </source>
</evidence>
<dbReference type="GO" id="GO:0009086">
    <property type="term" value="P:methionine biosynthetic process"/>
    <property type="evidence" value="ECO:0007669"/>
    <property type="project" value="TreeGrafter"/>
</dbReference>
<evidence type="ECO:0000313" key="7">
    <source>
        <dbReference type="EMBL" id="GAG80308.1"/>
    </source>
</evidence>
<comment type="pathway">
    <text evidence="2">One-carbon metabolism; tetrahydrofolate interconversion.</text>
</comment>
<dbReference type="EMBL" id="BART01011064">
    <property type="protein sequence ID" value="GAG80308.1"/>
    <property type="molecule type" value="Genomic_DNA"/>
</dbReference>
<evidence type="ECO:0000256" key="3">
    <source>
        <dbReference type="ARBA" id="ARBA00006743"/>
    </source>
</evidence>
<reference evidence="7" key="1">
    <citation type="journal article" date="2014" name="Front. Microbiol.">
        <title>High frequency of phylogenetically diverse reductive dehalogenase-homologous genes in deep subseafloor sedimentary metagenomes.</title>
        <authorList>
            <person name="Kawai M."/>
            <person name="Futagami T."/>
            <person name="Toyoda A."/>
            <person name="Takaki Y."/>
            <person name="Nishi S."/>
            <person name="Hori S."/>
            <person name="Arai W."/>
            <person name="Tsubouchi T."/>
            <person name="Morono Y."/>
            <person name="Uchiyama I."/>
            <person name="Ito T."/>
            <person name="Fujiyama A."/>
            <person name="Inagaki F."/>
            <person name="Takami H."/>
        </authorList>
    </citation>
    <scope>NUCLEOTIDE SEQUENCE</scope>
    <source>
        <strain evidence="7">Expedition CK06-06</strain>
    </source>
</reference>
<dbReference type="GO" id="GO:0004489">
    <property type="term" value="F:methylenetetrahydrofolate reductase [NAD(P)H] activity"/>
    <property type="evidence" value="ECO:0007669"/>
    <property type="project" value="InterPro"/>
</dbReference>
<dbReference type="InterPro" id="IPR003171">
    <property type="entry name" value="Mehydrof_redctse-like"/>
</dbReference>
<evidence type="ECO:0000256" key="5">
    <source>
        <dbReference type="ARBA" id="ARBA00022827"/>
    </source>
</evidence>
<dbReference type="GO" id="GO:0005829">
    <property type="term" value="C:cytosol"/>
    <property type="evidence" value="ECO:0007669"/>
    <property type="project" value="TreeGrafter"/>
</dbReference>
<name>X1B839_9ZZZZ</name>
<feature type="non-terminal residue" evidence="7">
    <location>
        <position position="1"/>
    </location>
</feature>
<comment type="similarity">
    <text evidence="3">Belongs to the methylenetetrahydrofolate reductase family.</text>
</comment>
<evidence type="ECO:0000256" key="1">
    <source>
        <dbReference type="ARBA" id="ARBA00001974"/>
    </source>
</evidence>
<dbReference type="GO" id="GO:0035999">
    <property type="term" value="P:tetrahydrofolate interconversion"/>
    <property type="evidence" value="ECO:0007669"/>
    <property type="project" value="UniProtKB-UniPathway"/>
</dbReference>
<dbReference type="Gene3D" id="3.20.20.220">
    <property type="match status" value="1"/>
</dbReference>
<dbReference type="PANTHER" id="PTHR45754">
    <property type="entry name" value="METHYLENETETRAHYDROFOLATE REDUCTASE"/>
    <property type="match status" value="1"/>
</dbReference>
<comment type="cofactor">
    <cofactor evidence="1">
        <name>FAD</name>
        <dbReference type="ChEBI" id="CHEBI:57692"/>
    </cofactor>
</comment>
<dbReference type="SUPFAM" id="SSF51730">
    <property type="entry name" value="FAD-linked oxidoreductase"/>
    <property type="match status" value="1"/>
</dbReference>